<dbReference type="OrthoDB" id="285547at2759"/>
<dbReference type="EMBL" id="MPUH01000171">
    <property type="protein sequence ID" value="OMJ87674.1"/>
    <property type="molecule type" value="Genomic_DNA"/>
</dbReference>
<sequence>MKESALGKLIRLCMSITNDESLMSEFEKEIEQNKNYPALKTMIGSQIKSTNIINLGFDPSILSIFFYPKTITEIDLYSSTNLGIKCFFMSKGTIFPIHDHPNRAIVTGVLYGTIKYLSLNKTDNPEVMTQVNKGTGRKGKIMFSSLYSQNVHSILALENSIIIDIFMHNVNDMGYYYKPIKKIGKKYIVAIDHHVHFLTRSFKSFDCDCTKNEYLQF</sequence>
<accession>A0A1R2CF86</accession>
<comment type="caution">
    <text evidence="4">The sequence shown here is derived from an EMBL/GenBank/DDBJ whole genome shotgun (WGS) entry which is preliminary data.</text>
</comment>
<keyword evidence="3" id="KW-0408">Iron</keyword>
<organism evidence="4 5">
    <name type="scientific">Stentor coeruleus</name>
    <dbReference type="NCBI Taxonomy" id="5963"/>
    <lineage>
        <taxon>Eukaryota</taxon>
        <taxon>Sar</taxon>
        <taxon>Alveolata</taxon>
        <taxon>Ciliophora</taxon>
        <taxon>Postciliodesmatophora</taxon>
        <taxon>Heterotrichea</taxon>
        <taxon>Heterotrichida</taxon>
        <taxon>Stentoridae</taxon>
        <taxon>Stentor</taxon>
    </lineage>
</organism>
<gene>
    <name evidence="4" type="ORF">SteCoe_10601</name>
</gene>
<name>A0A1R2CF86_9CILI</name>
<keyword evidence="5" id="KW-1185">Reference proteome</keyword>
<dbReference type="InterPro" id="IPR014710">
    <property type="entry name" value="RmlC-like_jellyroll"/>
</dbReference>
<evidence type="ECO:0000313" key="5">
    <source>
        <dbReference type="Proteomes" id="UP000187209"/>
    </source>
</evidence>
<keyword evidence="1" id="KW-0479">Metal-binding</keyword>
<dbReference type="Proteomes" id="UP000187209">
    <property type="component" value="Unassembled WGS sequence"/>
</dbReference>
<evidence type="ECO:0000256" key="1">
    <source>
        <dbReference type="ARBA" id="ARBA00022723"/>
    </source>
</evidence>
<dbReference type="GO" id="GO:0016702">
    <property type="term" value="F:oxidoreductase activity, acting on single donors with incorporation of molecular oxygen, incorporation of two atoms of oxygen"/>
    <property type="evidence" value="ECO:0007669"/>
    <property type="project" value="InterPro"/>
</dbReference>
<dbReference type="Gene3D" id="2.60.120.10">
    <property type="entry name" value="Jelly Rolls"/>
    <property type="match status" value="1"/>
</dbReference>
<evidence type="ECO:0008006" key="6">
    <source>
        <dbReference type="Google" id="ProtNLM"/>
    </source>
</evidence>
<evidence type="ECO:0000256" key="3">
    <source>
        <dbReference type="ARBA" id="ARBA00023004"/>
    </source>
</evidence>
<proteinExistence type="predicted"/>
<dbReference type="GO" id="GO:0046872">
    <property type="term" value="F:metal ion binding"/>
    <property type="evidence" value="ECO:0007669"/>
    <property type="project" value="UniProtKB-KW"/>
</dbReference>
<dbReference type="AlphaFoldDB" id="A0A1R2CF86"/>
<keyword evidence="2" id="KW-0560">Oxidoreductase</keyword>
<evidence type="ECO:0000256" key="2">
    <source>
        <dbReference type="ARBA" id="ARBA00023002"/>
    </source>
</evidence>
<dbReference type="InterPro" id="IPR012864">
    <property type="entry name" value="PCO/ADO"/>
</dbReference>
<dbReference type="InterPro" id="IPR011051">
    <property type="entry name" value="RmlC_Cupin_sf"/>
</dbReference>
<dbReference type="SUPFAM" id="SSF51182">
    <property type="entry name" value="RmlC-like cupins"/>
    <property type="match status" value="1"/>
</dbReference>
<dbReference type="Pfam" id="PF07847">
    <property type="entry name" value="PCO_ADO"/>
    <property type="match status" value="1"/>
</dbReference>
<evidence type="ECO:0000313" key="4">
    <source>
        <dbReference type="EMBL" id="OMJ87674.1"/>
    </source>
</evidence>
<reference evidence="4 5" key="1">
    <citation type="submission" date="2016-11" db="EMBL/GenBank/DDBJ databases">
        <title>The macronuclear genome of Stentor coeruleus: a giant cell with tiny introns.</title>
        <authorList>
            <person name="Slabodnick M."/>
            <person name="Ruby J.G."/>
            <person name="Reiff S.B."/>
            <person name="Swart E.C."/>
            <person name="Gosai S."/>
            <person name="Prabakaran S."/>
            <person name="Witkowska E."/>
            <person name="Larue G.E."/>
            <person name="Fisher S."/>
            <person name="Freeman R.M."/>
            <person name="Gunawardena J."/>
            <person name="Chu W."/>
            <person name="Stover N.A."/>
            <person name="Gregory B.D."/>
            <person name="Nowacki M."/>
            <person name="Derisi J."/>
            <person name="Roy S.W."/>
            <person name="Marshall W.F."/>
            <person name="Sood P."/>
        </authorList>
    </citation>
    <scope>NUCLEOTIDE SEQUENCE [LARGE SCALE GENOMIC DNA]</scope>
    <source>
        <strain evidence="4">WM001</strain>
    </source>
</reference>
<protein>
    <recommendedName>
        <fullName evidence="6">Cysteine dioxygenase</fullName>
    </recommendedName>
</protein>